<reference evidence="11 12" key="1">
    <citation type="journal article" date="2014" name="BMC Genomics">
        <title>Comparative genome sequencing reveals chemotype-specific gene clusters in the toxigenic black mold Stachybotrys.</title>
        <authorList>
            <person name="Semeiks J."/>
            <person name="Borek D."/>
            <person name="Otwinowski Z."/>
            <person name="Grishin N.V."/>
        </authorList>
    </citation>
    <scope>NUCLEOTIDE SEQUENCE [LARGE SCALE GENOMIC DNA]</scope>
    <source>
        <strain evidence="12">CBS 109288 / IBT 7711</strain>
    </source>
</reference>
<evidence type="ECO:0000256" key="1">
    <source>
        <dbReference type="ARBA" id="ARBA00004141"/>
    </source>
</evidence>
<dbReference type="OrthoDB" id="5399138at2759"/>
<comment type="similarity">
    <text evidence="2 7">Belongs to the major facilitator superfamily. Sugar transporter (TC 2.A.1.1) family.</text>
</comment>
<protein>
    <recommendedName>
        <fullName evidence="10">Major facilitator superfamily (MFS) profile domain-containing protein</fullName>
    </recommendedName>
</protein>
<evidence type="ECO:0000313" key="11">
    <source>
        <dbReference type="EMBL" id="KEY73670.1"/>
    </source>
</evidence>
<evidence type="ECO:0000256" key="8">
    <source>
        <dbReference type="SAM" id="MobiDB-lite"/>
    </source>
</evidence>
<dbReference type="PANTHER" id="PTHR48022">
    <property type="entry name" value="PLASTIDIC GLUCOSE TRANSPORTER 4"/>
    <property type="match status" value="1"/>
</dbReference>
<feature type="region of interest" description="Disordered" evidence="8">
    <location>
        <begin position="477"/>
        <end position="527"/>
    </location>
</feature>
<keyword evidence="4 9" id="KW-0812">Transmembrane</keyword>
<feature type="transmembrane region" description="Helical" evidence="9">
    <location>
        <begin position="325"/>
        <end position="345"/>
    </location>
</feature>
<dbReference type="SUPFAM" id="SSF103473">
    <property type="entry name" value="MFS general substrate transporter"/>
    <property type="match status" value="1"/>
</dbReference>
<feature type="transmembrane region" description="Helical" evidence="9">
    <location>
        <begin position="82"/>
        <end position="101"/>
    </location>
</feature>
<dbReference type="PROSITE" id="PS50850">
    <property type="entry name" value="MFS"/>
    <property type="match status" value="1"/>
</dbReference>
<name>A0A084B7Z1_STACB</name>
<gene>
    <name evidence="11" type="ORF">S7711_07717</name>
</gene>
<feature type="transmembrane region" description="Helical" evidence="9">
    <location>
        <begin position="46"/>
        <end position="70"/>
    </location>
</feature>
<evidence type="ECO:0000256" key="3">
    <source>
        <dbReference type="ARBA" id="ARBA00022448"/>
    </source>
</evidence>
<keyword evidence="3 7" id="KW-0813">Transport</keyword>
<sequence>MPVLAKMPNYVAASIALSFGGFLNGYDTGTVGSQIHMPQFVGSLGAASALATGITVSVFMLTGIVPALCAGQLADQHGRLRVMLPGVALFVAGVALQAAAASRAQFVAGRALAGVGHGVFYPLVTLYIAEVAPTRRRGRLTAMPQFMATLGVCVGYFCCYGTSGLASSLAWRLPCLVAGVVGVALMLSCLMLPESPRWLMLKGRPADANRALVLLDFDMDEARRDFLNTVQEQPNLPRYQSFLMLFRRGYRLRTFLSLFFLSMVQLSGIDAITYYAPRLFDQAGITSTDSSLVASGVSSIVMFAVSIPGFMLADKWDRRTSAISGGLGLGAIMMLMGSLYAAGAVTPQGAARWVVVVCVYLFGIVFCATWGIGAKIYASEIQPAHTRGVGNSVGMAFSLFCNWFVAFITPLLLDASAFGAYFLFAGLVLFTVAVLAISMPETRGRSLESIQLDFRHPASTGVSTLLHRVGLRRRTALPPRAASANASNEGIEMGTRGDDATSEHAGNASAVSVGGPGHSLRIDLTTS</sequence>
<proteinExistence type="inferred from homology"/>
<evidence type="ECO:0000256" key="2">
    <source>
        <dbReference type="ARBA" id="ARBA00010992"/>
    </source>
</evidence>
<comment type="subcellular location">
    <subcellularLocation>
        <location evidence="1">Membrane</location>
        <topology evidence="1">Multi-pass membrane protein</topology>
    </subcellularLocation>
</comment>
<dbReference type="FunFam" id="1.20.1250.20:FF:000134">
    <property type="entry name" value="MFS sugar transporter protein"/>
    <property type="match status" value="1"/>
</dbReference>
<evidence type="ECO:0000256" key="7">
    <source>
        <dbReference type="RuleBase" id="RU003346"/>
    </source>
</evidence>
<dbReference type="InterPro" id="IPR005829">
    <property type="entry name" value="Sugar_transporter_CS"/>
</dbReference>
<dbReference type="GO" id="GO:0005351">
    <property type="term" value="F:carbohydrate:proton symporter activity"/>
    <property type="evidence" value="ECO:0007669"/>
    <property type="project" value="TreeGrafter"/>
</dbReference>
<dbReference type="EMBL" id="KL647778">
    <property type="protein sequence ID" value="KEY73670.1"/>
    <property type="molecule type" value="Genomic_DNA"/>
</dbReference>
<feature type="transmembrane region" description="Helical" evidence="9">
    <location>
        <begin position="254"/>
        <end position="276"/>
    </location>
</feature>
<dbReference type="Gene3D" id="1.20.1250.20">
    <property type="entry name" value="MFS general substrate transporter like domains"/>
    <property type="match status" value="1"/>
</dbReference>
<feature type="domain" description="Major facilitator superfamily (MFS) profile" evidence="10">
    <location>
        <begin position="13"/>
        <end position="443"/>
    </location>
</feature>
<dbReference type="PROSITE" id="PS00217">
    <property type="entry name" value="SUGAR_TRANSPORT_2"/>
    <property type="match status" value="1"/>
</dbReference>
<evidence type="ECO:0000256" key="9">
    <source>
        <dbReference type="SAM" id="Phobius"/>
    </source>
</evidence>
<feature type="transmembrane region" description="Helical" evidence="9">
    <location>
        <begin position="292"/>
        <end position="313"/>
    </location>
</feature>
<dbReference type="Proteomes" id="UP000028045">
    <property type="component" value="Unassembled WGS sequence"/>
</dbReference>
<dbReference type="InterPro" id="IPR036259">
    <property type="entry name" value="MFS_trans_sf"/>
</dbReference>
<dbReference type="InterPro" id="IPR020846">
    <property type="entry name" value="MFS_dom"/>
</dbReference>
<evidence type="ECO:0000259" key="10">
    <source>
        <dbReference type="PROSITE" id="PS50850"/>
    </source>
</evidence>
<feature type="transmembrane region" description="Helical" evidence="9">
    <location>
        <begin position="351"/>
        <end position="372"/>
    </location>
</feature>
<accession>A0A084B7Z1</accession>
<evidence type="ECO:0000256" key="6">
    <source>
        <dbReference type="ARBA" id="ARBA00023136"/>
    </source>
</evidence>
<organism evidence="11 12">
    <name type="scientific">Stachybotrys chartarum (strain CBS 109288 / IBT 7711)</name>
    <name type="common">Toxic black mold</name>
    <name type="synonym">Stilbospora chartarum</name>
    <dbReference type="NCBI Taxonomy" id="1280523"/>
    <lineage>
        <taxon>Eukaryota</taxon>
        <taxon>Fungi</taxon>
        <taxon>Dikarya</taxon>
        <taxon>Ascomycota</taxon>
        <taxon>Pezizomycotina</taxon>
        <taxon>Sordariomycetes</taxon>
        <taxon>Hypocreomycetidae</taxon>
        <taxon>Hypocreales</taxon>
        <taxon>Stachybotryaceae</taxon>
        <taxon>Stachybotrys</taxon>
    </lineage>
</organism>
<evidence type="ECO:0000256" key="4">
    <source>
        <dbReference type="ARBA" id="ARBA00022692"/>
    </source>
</evidence>
<feature type="transmembrane region" description="Helical" evidence="9">
    <location>
        <begin position="7"/>
        <end position="26"/>
    </location>
</feature>
<dbReference type="InterPro" id="IPR005828">
    <property type="entry name" value="MFS_sugar_transport-like"/>
</dbReference>
<feature type="transmembrane region" description="Helical" evidence="9">
    <location>
        <begin position="169"/>
        <end position="192"/>
    </location>
</feature>
<keyword evidence="12" id="KW-1185">Reference proteome</keyword>
<dbReference type="InterPro" id="IPR003663">
    <property type="entry name" value="Sugar/inositol_transpt"/>
</dbReference>
<feature type="transmembrane region" description="Helical" evidence="9">
    <location>
        <begin position="418"/>
        <end position="437"/>
    </location>
</feature>
<feature type="transmembrane region" description="Helical" evidence="9">
    <location>
        <begin position="393"/>
        <end position="412"/>
    </location>
</feature>
<keyword evidence="6 9" id="KW-0472">Membrane</keyword>
<dbReference type="Pfam" id="PF00083">
    <property type="entry name" value="Sugar_tr"/>
    <property type="match status" value="1"/>
</dbReference>
<dbReference type="HOGENOM" id="CLU_001265_30_12_1"/>
<feature type="transmembrane region" description="Helical" evidence="9">
    <location>
        <begin position="107"/>
        <end position="128"/>
    </location>
</feature>
<evidence type="ECO:0000256" key="5">
    <source>
        <dbReference type="ARBA" id="ARBA00022989"/>
    </source>
</evidence>
<feature type="transmembrane region" description="Helical" evidence="9">
    <location>
        <begin position="140"/>
        <end position="163"/>
    </location>
</feature>
<dbReference type="PRINTS" id="PR00171">
    <property type="entry name" value="SUGRTRNSPORT"/>
</dbReference>
<dbReference type="NCBIfam" id="TIGR00879">
    <property type="entry name" value="SP"/>
    <property type="match status" value="1"/>
</dbReference>
<dbReference type="GO" id="GO:0016020">
    <property type="term" value="C:membrane"/>
    <property type="evidence" value="ECO:0007669"/>
    <property type="project" value="UniProtKB-SubCell"/>
</dbReference>
<keyword evidence="5 9" id="KW-1133">Transmembrane helix</keyword>
<dbReference type="InterPro" id="IPR050360">
    <property type="entry name" value="MFS_Sugar_Transporters"/>
</dbReference>
<dbReference type="AlphaFoldDB" id="A0A084B7Z1"/>
<evidence type="ECO:0000313" key="12">
    <source>
        <dbReference type="Proteomes" id="UP000028045"/>
    </source>
</evidence>
<dbReference type="PANTHER" id="PTHR48022:SF2">
    <property type="entry name" value="PLASTIDIC GLUCOSE TRANSPORTER 4"/>
    <property type="match status" value="1"/>
</dbReference>